<comment type="caution">
    <text evidence="3">The sequence shown here is derived from an EMBL/GenBank/DDBJ whole genome shotgun (WGS) entry which is preliminary data.</text>
</comment>
<feature type="signal peptide" evidence="1">
    <location>
        <begin position="1"/>
        <end position="20"/>
    </location>
</feature>
<dbReference type="InterPro" id="IPR025442">
    <property type="entry name" value="DUF4185"/>
</dbReference>
<proteinExistence type="predicted"/>
<accession>A0ABY2DYS2</accession>
<evidence type="ECO:0000313" key="4">
    <source>
        <dbReference type="Proteomes" id="UP000504882"/>
    </source>
</evidence>
<keyword evidence="1" id="KW-0732">Signal</keyword>
<organism evidence="3 4">
    <name type="scientific">Occultella glacieicola</name>
    <dbReference type="NCBI Taxonomy" id="2518684"/>
    <lineage>
        <taxon>Bacteria</taxon>
        <taxon>Bacillati</taxon>
        <taxon>Actinomycetota</taxon>
        <taxon>Actinomycetes</taxon>
        <taxon>Micrococcales</taxon>
        <taxon>Ruaniaceae</taxon>
        <taxon>Occultella</taxon>
    </lineage>
</organism>
<sequence>MRRARMAMICAATVSSVALVACGSTGGGTDVNTDPDRPFVLDGVTNVTQITQLTGPDSGVNDTASVAVAGTDLGSMFNVGDTTYLVFGDTFGTRDPDAVGGQGGNWRSNAVAYTTDEDPSDGLTFDGWLLDDIGLALEVVPGEHDHNDAGGEVTKIPTYGFAVGETLYLQYMSVRHWGEPGQWDANHAGLARSTDGGASWETLPAPQWPGDSNFVQVSVAEVTEDGEDFLYFWSIPSGRFGGVQLMKVPATTEAVEDLSAYRYFAGTDDDGDPRWSESMADAQTVLEGTIGELSVVHSPTLDRWLMTYSTDGDAVLAEGITPWGPWSEPHVLTTQAETPGLYSPYLNPRYVSDDGLTIYFTLSIWGPYNVFWYSAELVPAPA</sequence>
<dbReference type="Pfam" id="PF13810">
    <property type="entry name" value="DUF4185"/>
    <property type="match status" value="1"/>
</dbReference>
<dbReference type="Proteomes" id="UP000504882">
    <property type="component" value="Unassembled WGS sequence"/>
</dbReference>
<name>A0ABY2DYS2_9MICO</name>
<dbReference type="CDD" id="cd15482">
    <property type="entry name" value="Sialidase_non-viral"/>
    <property type="match status" value="1"/>
</dbReference>
<evidence type="ECO:0000256" key="1">
    <source>
        <dbReference type="SAM" id="SignalP"/>
    </source>
</evidence>
<protein>
    <submittedName>
        <fullName evidence="3">DUF4185 domain-containing protein</fullName>
    </submittedName>
</protein>
<evidence type="ECO:0000259" key="2">
    <source>
        <dbReference type="Pfam" id="PF13810"/>
    </source>
</evidence>
<evidence type="ECO:0000313" key="3">
    <source>
        <dbReference type="EMBL" id="TDE89631.1"/>
    </source>
</evidence>
<dbReference type="SUPFAM" id="SSF50939">
    <property type="entry name" value="Sialidases"/>
    <property type="match status" value="1"/>
</dbReference>
<feature type="chain" id="PRO_5045188394" evidence="1">
    <location>
        <begin position="21"/>
        <end position="382"/>
    </location>
</feature>
<gene>
    <name evidence="3" type="ORF">EXU48_19540</name>
</gene>
<dbReference type="EMBL" id="SMNA01000011">
    <property type="protein sequence ID" value="TDE89631.1"/>
    <property type="molecule type" value="Genomic_DNA"/>
</dbReference>
<dbReference type="InterPro" id="IPR036278">
    <property type="entry name" value="Sialidase_sf"/>
</dbReference>
<reference evidence="3 4" key="1">
    <citation type="submission" date="2019-03" db="EMBL/GenBank/DDBJ databases">
        <title>Genomic features of bacteria from cold environments.</title>
        <authorList>
            <person name="Shen L."/>
        </authorList>
    </citation>
    <scope>NUCLEOTIDE SEQUENCE [LARGE SCALE GENOMIC DNA]</scope>
    <source>
        <strain evidence="4">T3246-1</strain>
    </source>
</reference>
<keyword evidence="4" id="KW-1185">Reference proteome</keyword>
<feature type="domain" description="DUF4185" evidence="2">
    <location>
        <begin position="60"/>
        <end position="373"/>
    </location>
</feature>
<dbReference type="PROSITE" id="PS51257">
    <property type="entry name" value="PROKAR_LIPOPROTEIN"/>
    <property type="match status" value="1"/>
</dbReference>